<dbReference type="PROSITE" id="PS50853">
    <property type="entry name" value="FN3"/>
    <property type="match status" value="1"/>
</dbReference>
<feature type="transmembrane region" description="Helical" evidence="1">
    <location>
        <begin position="216"/>
        <end position="241"/>
    </location>
</feature>
<accession>A0A0K2TI93</accession>
<organism evidence="3">
    <name type="scientific">Lepeophtheirus salmonis</name>
    <name type="common">Salmon louse</name>
    <name type="synonym">Caligus salmonis</name>
    <dbReference type="NCBI Taxonomy" id="72036"/>
    <lineage>
        <taxon>Eukaryota</taxon>
        <taxon>Metazoa</taxon>
        <taxon>Ecdysozoa</taxon>
        <taxon>Arthropoda</taxon>
        <taxon>Crustacea</taxon>
        <taxon>Multicrustacea</taxon>
        <taxon>Hexanauplia</taxon>
        <taxon>Copepoda</taxon>
        <taxon>Siphonostomatoida</taxon>
        <taxon>Caligidae</taxon>
        <taxon>Lepeophtheirus</taxon>
    </lineage>
</organism>
<evidence type="ECO:0000256" key="1">
    <source>
        <dbReference type="SAM" id="Phobius"/>
    </source>
</evidence>
<keyword evidence="1" id="KW-1133">Transmembrane helix</keyword>
<sequence length="383" mass="43636">MVSYLMDDTFSKVCFAETMEIKSIMPHFLRSLGEDHWNINDEREGTIPITENSIEFTKLRPYSFYSLSLYTLNSNKMLNPIPLIIKARTNSSVPPSPLNVEVLTSSSKDSVPLRWQPGYPPTGEIERYVIKWKYSGAENWMSSLSVPELIAKDVCDKNEYKYNCYSIPELNTKHNLTFVISAYNKGVQEKSEWSNEARFVTNHTTSIVPFGNSGSLAIWEILLILLFSLLAMTLILGFVWLKFCHNKDGKYLSVPIYHMSRGGGNKMNEESNLSSPLTRELSKSIQNVPLPPVPGEHLYEELPTKSTLPANKLEYDEEMYLKPKYNISNAKSSDSLDTSEYLQPTFNQVTVDTSNLHQGDSNLNRIGEYVFSMPHTHTKKTLK</sequence>
<dbReference type="AlphaFoldDB" id="A0A0K2TI93"/>
<keyword evidence="1" id="KW-0812">Transmembrane</keyword>
<protein>
    <recommendedName>
        <fullName evidence="2">Fibronectin type-III domain-containing protein</fullName>
    </recommendedName>
</protein>
<proteinExistence type="predicted"/>
<evidence type="ECO:0000259" key="2">
    <source>
        <dbReference type="PROSITE" id="PS50853"/>
    </source>
</evidence>
<evidence type="ECO:0000313" key="3">
    <source>
        <dbReference type="EMBL" id="CDW25241.1"/>
    </source>
</evidence>
<dbReference type="CDD" id="cd00063">
    <property type="entry name" value="FN3"/>
    <property type="match status" value="1"/>
</dbReference>
<dbReference type="InterPro" id="IPR003961">
    <property type="entry name" value="FN3_dom"/>
</dbReference>
<dbReference type="OrthoDB" id="6108687at2759"/>
<dbReference type="Pfam" id="PF00041">
    <property type="entry name" value="fn3"/>
    <property type="match status" value="1"/>
</dbReference>
<dbReference type="InterPro" id="IPR036116">
    <property type="entry name" value="FN3_sf"/>
</dbReference>
<dbReference type="EMBL" id="HACA01007880">
    <property type="protein sequence ID" value="CDW25241.1"/>
    <property type="molecule type" value="Transcribed_RNA"/>
</dbReference>
<feature type="domain" description="Fibronectin type-III" evidence="2">
    <location>
        <begin position="94"/>
        <end position="204"/>
    </location>
</feature>
<name>A0A0K2TI93_LEPSM</name>
<dbReference type="SUPFAM" id="SSF49265">
    <property type="entry name" value="Fibronectin type III"/>
    <property type="match status" value="1"/>
</dbReference>
<keyword evidence="1" id="KW-0472">Membrane</keyword>
<dbReference type="Gene3D" id="2.60.40.10">
    <property type="entry name" value="Immunoglobulins"/>
    <property type="match status" value="1"/>
</dbReference>
<dbReference type="InterPro" id="IPR013783">
    <property type="entry name" value="Ig-like_fold"/>
</dbReference>
<reference evidence="3" key="1">
    <citation type="submission" date="2014-05" db="EMBL/GenBank/DDBJ databases">
        <authorList>
            <person name="Chronopoulou M."/>
        </authorList>
    </citation>
    <scope>NUCLEOTIDE SEQUENCE</scope>
    <source>
        <tissue evidence="3">Whole organism</tissue>
    </source>
</reference>